<dbReference type="SUPFAM" id="SSF51735">
    <property type="entry name" value="NAD(P)-binding Rossmann-fold domains"/>
    <property type="match status" value="1"/>
</dbReference>
<evidence type="ECO:0000256" key="2">
    <source>
        <dbReference type="RuleBase" id="RU364082"/>
    </source>
</evidence>
<evidence type="ECO:0000256" key="1">
    <source>
        <dbReference type="ARBA" id="ARBA00010944"/>
    </source>
</evidence>
<dbReference type="PANTHER" id="PTHR10491:SF4">
    <property type="entry name" value="METHIONINE ADENOSYLTRANSFERASE 2 SUBUNIT BETA"/>
    <property type="match status" value="1"/>
</dbReference>
<dbReference type="GO" id="GO:0008831">
    <property type="term" value="F:dTDP-4-dehydrorhamnose reductase activity"/>
    <property type="evidence" value="ECO:0007669"/>
    <property type="project" value="UniProtKB-EC"/>
</dbReference>
<accession>A0A1G2BNE2</accession>
<evidence type="ECO:0000259" key="3">
    <source>
        <dbReference type="Pfam" id="PF04321"/>
    </source>
</evidence>
<feature type="domain" description="RmlD-like substrate binding" evidence="3">
    <location>
        <begin position="8"/>
        <end position="146"/>
    </location>
</feature>
<comment type="caution">
    <text evidence="4">The sequence shown here is derived from an EMBL/GenBank/DDBJ whole genome shotgun (WGS) entry which is preliminary data.</text>
</comment>
<dbReference type="PANTHER" id="PTHR10491">
    <property type="entry name" value="DTDP-4-DEHYDRORHAMNOSE REDUCTASE"/>
    <property type="match status" value="1"/>
</dbReference>
<dbReference type="STRING" id="1798551.A3B30_02685"/>
<gene>
    <name evidence="4" type="ORF">A3B30_02685</name>
</gene>
<dbReference type="EC" id="1.1.1.133" evidence="2"/>
<dbReference type="InterPro" id="IPR029903">
    <property type="entry name" value="RmlD-like-bd"/>
</dbReference>
<organism evidence="4 5">
    <name type="scientific">Candidatus Komeilibacteria bacterium RIFCSPLOWO2_01_FULL_52_15</name>
    <dbReference type="NCBI Taxonomy" id="1798551"/>
    <lineage>
        <taxon>Bacteria</taxon>
        <taxon>Candidatus Komeiliibacteriota</taxon>
    </lineage>
</organism>
<dbReference type="EMBL" id="MHKM01000050">
    <property type="protein sequence ID" value="OGY90266.1"/>
    <property type="molecule type" value="Genomic_DNA"/>
</dbReference>
<evidence type="ECO:0000313" key="5">
    <source>
        <dbReference type="Proteomes" id="UP000178248"/>
    </source>
</evidence>
<dbReference type="InterPro" id="IPR005913">
    <property type="entry name" value="dTDP_dehydrorham_reduct"/>
</dbReference>
<dbReference type="UniPathway" id="UPA00124"/>
<comment type="function">
    <text evidence="2">Catalyzes the reduction of dTDP-6-deoxy-L-lyxo-4-hexulose to yield dTDP-L-rhamnose.</text>
</comment>
<protein>
    <recommendedName>
        <fullName evidence="2">dTDP-4-dehydrorhamnose reductase</fullName>
        <ecNumber evidence="2">1.1.1.133</ecNumber>
    </recommendedName>
</protein>
<dbReference type="CDD" id="cd05254">
    <property type="entry name" value="dTDP_HR_like_SDR_e"/>
    <property type="match status" value="1"/>
</dbReference>
<dbReference type="Gene3D" id="3.40.50.720">
    <property type="entry name" value="NAD(P)-binding Rossmann-like Domain"/>
    <property type="match status" value="1"/>
</dbReference>
<dbReference type="GO" id="GO:0019305">
    <property type="term" value="P:dTDP-rhamnose biosynthetic process"/>
    <property type="evidence" value="ECO:0007669"/>
    <property type="project" value="UniProtKB-UniPathway"/>
</dbReference>
<dbReference type="Pfam" id="PF04321">
    <property type="entry name" value="RmlD_sub_bind"/>
    <property type="match status" value="1"/>
</dbReference>
<comment type="similarity">
    <text evidence="1 2">Belongs to the dTDP-4-dehydrorhamnose reductase family.</text>
</comment>
<evidence type="ECO:0000313" key="4">
    <source>
        <dbReference type="EMBL" id="OGY90266.1"/>
    </source>
</evidence>
<keyword evidence="2" id="KW-0560">Oxidoreductase</keyword>
<sequence length="240" mass="26907">MQFKSEKKLLVTGASGNLGTAIRSLVRCAGIDRNDLDITDAKAVKTYFAHHRFDILIHCAAYTDVAEAEKDHASCYRINVAGTENLVRSFSGDKFVYISTDYVFDGQRGNYSEDDVPNPVNYYALTKLLGEIATRQYPNTLVIRTCFKPDGPWKYPKAFIDQFTSHDYVSERAPDIVRASLTQGLFGLIHIAGTRKSVYELARKNSPQVGKMSLADVPVTLPRDTSLNSSRWNDLKKSIR</sequence>
<dbReference type="AlphaFoldDB" id="A0A1G2BNE2"/>
<comment type="pathway">
    <text evidence="2">Carbohydrate biosynthesis; dTDP-L-rhamnose biosynthesis.</text>
</comment>
<keyword evidence="2" id="KW-0521">NADP</keyword>
<dbReference type="Proteomes" id="UP000178248">
    <property type="component" value="Unassembled WGS sequence"/>
</dbReference>
<reference evidence="4 5" key="1">
    <citation type="journal article" date="2016" name="Nat. Commun.">
        <title>Thousands of microbial genomes shed light on interconnected biogeochemical processes in an aquifer system.</title>
        <authorList>
            <person name="Anantharaman K."/>
            <person name="Brown C.T."/>
            <person name="Hug L.A."/>
            <person name="Sharon I."/>
            <person name="Castelle C.J."/>
            <person name="Probst A.J."/>
            <person name="Thomas B.C."/>
            <person name="Singh A."/>
            <person name="Wilkins M.J."/>
            <person name="Karaoz U."/>
            <person name="Brodie E.L."/>
            <person name="Williams K.H."/>
            <person name="Hubbard S.S."/>
            <person name="Banfield J.F."/>
        </authorList>
    </citation>
    <scope>NUCLEOTIDE SEQUENCE [LARGE SCALE GENOMIC DNA]</scope>
</reference>
<name>A0A1G2BNE2_9BACT</name>
<dbReference type="InterPro" id="IPR036291">
    <property type="entry name" value="NAD(P)-bd_dom_sf"/>
</dbReference>
<proteinExistence type="inferred from homology"/>